<evidence type="ECO:0000256" key="1">
    <source>
        <dbReference type="SAM" id="MobiDB-lite"/>
    </source>
</evidence>
<reference evidence="2" key="1">
    <citation type="submission" date="2023-07" db="EMBL/GenBank/DDBJ databases">
        <title>Novel Phage-like Particles from Mycolicibacterium aichiense.</title>
        <authorList>
            <person name="Saha M.S."/>
            <person name="Roman A."/>
            <person name="Doherty M."/>
            <person name="Shijo M."/>
            <person name="Riddick Z."/>
        </authorList>
    </citation>
    <scope>NUCLEOTIDE SEQUENCE</scope>
</reference>
<feature type="region of interest" description="Disordered" evidence="1">
    <location>
        <begin position="50"/>
        <end position="69"/>
    </location>
</feature>
<dbReference type="EMBL" id="OR387115">
    <property type="protein sequence ID" value="XDR06182.1"/>
    <property type="molecule type" value="Genomic_DNA"/>
</dbReference>
<sequence length="69" mass="7571">MQGVIQLMTPRPVSMAISSLDDDEKGRCLIGTPGGDQQVSIISAGHNESFTPFRSRRSGPAVPNRYPWR</sequence>
<proteinExistence type="predicted"/>
<protein>
    <submittedName>
        <fullName evidence="2">Uncharacterized protein</fullName>
    </submittedName>
</protein>
<organism evidence="2">
    <name type="scientific">Mycolicibacterium phage JSForest1</name>
    <dbReference type="NCBI Taxonomy" id="3240806"/>
    <lineage>
        <taxon>Viruses</taxon>
        <taxon>Duplodnaviria</taxon>
        <taxon>Heunggongvirae</taxon>
        <taxon>Uroviricota</taxon>
        <taxon>Caudoviricetes</taxon>
    </lineage>
</organism>
<name>A0AB39U1X7_9CAUD</name>
<accession>A0AB39U1X7</accession>
<evidence type="ECO:0000313" key="2">
    <source>
        <dbReference type="EMBL" id="XDR06182.1"/>
    </source>
</evidence>